<accession>A0ABP7Q852</accession>
<feature type="repeat" description="ANK" evidence="3">
    <location>
        <begin position="107"/>
        <end position="139"/>
    </location>
</feature>
<keyword evidence="1" id="KW-0677">Repeat</keyword>
<evidence type="ECO:0000256" key="3">
    <source>
        <dbReference type="PROSITE-ProRule" id="PRU00023"/>
    </source>
</evidence>
<feature type="repeat" description="ANK" evidence="3">
    <location>
        <begin position="275"/>
        <end position="308"/>
    </location>
</feature>
<dbReference type="InterPro" id="IPR050889">
    <property type="entry name" value="Dendritic_Spine_Reg/Scaffold"/>
</dbReference>
<protein>
    <submittedName>
        <fullName evidence="5">Ankyrin repeat domain-containing protein</fullName>
    </submittedName>
</protein>
<name>A0ABP7Q852_9SPHI</name>
<evidence type="ECO:0000256" key="4">
    <source>
        <dbReference type="SAM" id="SignalP"/>
    </source>
</evidence>
<dbReference type="Pfam" id="PF12796">
    <property type="entry name" value="Ank_2"/>
    <property type="match status" value="3"/>
</dbReference>
<evidence type="ECO:0000313" key="6">
    <source>
        <dbReference type="Proteomes" id="UP001501081"/>
    </source>
</evidence>
<feature type="repeat" description="ANK" evidence="3">
    <location>
        <begin position="416"/>
        <end position="448"/>
    </location>
</feature>
<keyword evidence="6" id="KW-1185">Reference proteome</keyword>
<evidence type="ECO:0000256" key="2">
    <source>
        <dbReference type="ARBA" id="ARBA00023043"/>
    </source>
</evidence>
<reference evidence="6" key="1">
    <citation type="journal article" date="2019" name="Int. J. Syst. Evol. Microbiol.">
        <title>The Global Catalogue of Microorganisms (GCM) 10K type strain sequencing project: providing services to taxonomists for standard genome sequencing and annotation.</title>
        <authorList>
            <consortium name="The Broad Institute Genomics Platform"/>
            <consortium name="The Broad Institute Genome Sequencing Center for Infectious Disease"/>
            <person name="Wu L."/>
            <person name="Ma J."/>
        </authorList>
    </citation>
    <scope>NUCLEOTIDE SEQUENCE [LARGE SCALE GENOMIC DNA]</scope>
    <source>
        <strain evidence="6">JCM 17338</strain>
    </source>
</reference>
<dbReference type="SUPFAM" id="SSF48403">
    <property type="entry name" value="Ankyrin repeat"/>
    <property type="match status" value="2"/>
</dbReference>
<dbReference type="EMBL" id="BAABAK010000016">
    <property type="protein sequence ID" value="GAA3978057.1"/>
    <property type="molecule type" value="Genomic_DNA"/>
</dbReference>
<dbReference type="PRINTS" id="PR01415">
    <property type="entry name" value="ANKYRIN"/>
</dbReference>
<dbReference type="PROSITE" id="PS50088">
    <property type="entry name" value="ANK_REPEAT"/>
    <property type="match status" value="7"/>
</dbReference>
<evidence type="ECO:0000313" key="5">
    <source>
        <dbReference type="EMBL" id="GAA3978057.1"/>
    </source>
</evidence>
<feature type="chain" id="PRO_5046656737" evidence="4">
    <location>
        <begin position="37"/>
        <end position="508"/>
    </location>
</feature>
<feature type="repeat" description="ANK" evidence="3">
    <location>
        <begin position="140"/>
        <end position="174"/>
    </location>
</feature>
<sequence>MNNYIDYRIINHKILSSKMKKIILAILTIASLSAQAQKNTFFDQAFWKGNTDLASIKAEIAKGSSPSELNASSFDAVVYAINSNAPQESILFLLAQPGNDVNKITHDSRTYLIWAAQRGNVPVMEYLLKNGSKVDIQDSHGYTALTFAAAAGQQNTKVYDLLIQKGADIKKDLNHDGANALLIAIANDKDFALTDYFVSKGLDLNSKDATGNTAFNYAAKSGNIELMNKLIQKGVKYNDNAMIMAAQGGRGTSNSLEVFKYLEGLKIKPTAIGTNGENALYYIARKPKQEEIINYFISKGVDINLADKEGNSAFMVAAGSNRDLPTLELLSKSVKNINQVNVKGVSALALAVRGNSADVVKFLLDKGADINIVDKSGDNISAYLLQAYNPRGMEDFEAKFKLLTDKGFDLKAVQPNGNSLYHLAVAKNDLALLKRIEPLNVDVNLKNKEGYTALHKAAMTAKDTALMKYLISIGAKKDITTEFKETPFDLATENEFLSKNKIAIDFLK</sequence>
<evidence type="ECO:0000256" key="1">
    <source>
        <dbReference type="ARBA" id="ARBA00022737"/>
    </source>
</evidence>
<feature type="repeat" description="ANK" evidence="3">
    <location>
        <begin position="449"/>
        <end position="482"/>
    </location>
</feature>
<proteinExistence type="predicted"/>
<feature type="signal peptide" evidence="4">
    <location>
        <begin position="1"/>
        <end position="36"/>
    </location>
</feature>
<keyword evidence="4" id="KW-0732">Signal</keyword>
<gene>
    <name evidence="5" type="ORF">GCM10022246_32910</name>
</gene>
<dbReference type="Pfam" id="PF13637">
    <property type="entry name" value="Ank_4"/>
    <property type="match status" value="1"/>
</dbReference>
<dbReference type="Gene3D" id="1.25.40.20">
    <property type="entry name" value="Ankyrin repeat-containing domain"/>
    <property type="match status" value="3"/>
</dbReference>
<dbReference type="InterPro" id="IPR002110">
    <property type="entry name" value="Ankyrin_rpt"/>
</dbReference>
<comment type="caution">
    <text evidence="5">The sequence shown here is derived from an EMBL/GenBank/DDBJ whole genome shotgun (WGS) entry which is preliminary data.</text>
</comment>
<dbReference type="PROSITE" id="PS50297">
    <property type="entry name" value="ANK_REP_REGION"/>
    <property type="match status" value="6"/>
</dbReference>
<dbReference type="PANTHER" id="PTHR24166:SF48">
    <property type="entry name" value="PROTEIN VAPYRIN"/>
    <property type="match status" value="1"/>
</dbReference>
<dbReference type="SMART" id="SM00248">
    <property type="entry name" value="ANK"/>
    <property type="match status" value="9"/>
</dbReference>
<keyword evidence="2 3" id="KW-0040">ANK repeat</keyword>
<organism evidence="5 6">
    <name type="scientific">Pedobacter ginsengiterrae</name>
    <dbReference type="NCBI Taxonomy" id="871696"/>
    <lineage>
        <taxon>Bacteria</taxon>
        <taxon>Pseudomonadati</taxon>
        <taxon>Bacteroidota</taxon>
        <taxon>Sphingobacteriia</taxon>
        <taxon>Sphingobacteriales</taxon>
        <taxon>Sphingobacteriaceae</taxon>
        <taxon>Pedobacter</taxon>
    </lineage>
</organism>
<dbReference type="PANTHER" id="PTHR24166">
    <property type="entry name" value="ROLLING PEBBLES, ISOFORM B"/>
    <property type="match status" value="1"/>
</dbReference>
<feature type="repeat" description="ANK" evidence="3">
    <location>
        <begin position="343"/>
        <end position="375"/>
    </location>
</feature>
<feature type="repeat" description="ANK" evidence="3">
    <location>
        <begin position="210"/>
        <end position="242"/>
    </location>
</feature>
<dbReference type="InterPro" id="IPR036770">
    <property type="entry name" value="Ankyrin_rpt-contain_sf"/>
</dbReference>
<dbReference type="Proteomes" id="UP001501081">
    <property type="component" value="Unassembled WGS sequence"/>
</dbReference>